<dbReference type="Proteomes" id="UP000656813">
    <property type="component" value="Unassembled WGS sequence"/>
</dbReference>
<sequence>MGVLFGGALQFFWMSIVWMVLTSTPGRSLSSCPQDYGAPSVPTNWVADDAFGKKHFHCLIRIGPLSGFFMDKYVVFGEHKD</sequence>
<organism evidence="1 2">
    <name type="scientific">Pullulanibacillus pueri</name>
    <dbReference type="NCBI Taxonomy" id="1437324"/>
    <lineage>
        <taxon>Bacteria</taxon>
        <taxon>Bacillati</taxon>
        <taxon>Bacillota</taxon>
        <taxon>Bacilli</taxon>
        <taxon>Bacillales</taxon>
        <taxon>Sporolactobacillaceae</taxon>
        <taxon>Pullulanibacillus</taxon>
    </lineage>
</organism>
<comment type="caution">
    <text evidence="1">The sequence shown here is derived from an EMBL/GenBank/DDBJ whole genome shotgun (WGS) entry which is preliminary data.</text>
</comment>
<dbReference type="AlphaFoldDB" id="A0A8J2ZXZ0"/>
<dbReference type="EMBL" id="BMFV01000025">
    <property type="protein sequence ID" value="GGH85210.1"/>
    <property type="molecule type" value="Genomic_DNA"/>
</dbReference>
<keyword evidence="2" id="KW-1185">Reference proteome</keyword>
<gene>
    <name evidence="1" type="ORF">GCM10007096_30070</name>
</gene>
<proteinExistence type="predicted"/>
<protein>
    <submittedName>
        <fullName evidence="1">Uncharacterized protein</fullName>
    </submittedName>
</protein>
<evidence type="ECO:0000313" key="1">
    <source>
        <dbReference type="EMBL" id="GGH85210.1"/>
    </source>
</evidence>
<reference evidence="1" key="1">
    <citation type="journal article" date="2014" name="Int. J. Syst. Evol. Microbiol.">
        <title>Complete genome sequence of Corynebacterium casei LMG S-19264T (=DSM 44701T), isolated from a smear-ripened cheese.</title>
        <authorList>
            <consortium name="US DOE Joint Genome Institute (JGI-PGF)"/>
            <person name="Walter F."/>
            <person name="Albersmeier A."/>
            <person name="Kalinowski J."/>
            <person name="Ruckert C."/>
        </authorList>
    </citation>
    <scope>NUCLEOTIDE SEQUENCE</scope>
    <source>
        <strain evidence="1">CGMCC 1.12777</strain>
    </source>
</reference>
<evidence type="ECO:0000313" key="2">
    <source>
        <dbReference type="Proteomes" id="UP000656813"/>
    </source>
</evidence>
<name>A0A8J2ZXZ0_9BACL</name>
<accession>A0A8J2ZXZ0</accession>
<reference evidence="1" key="2">
    <citation type="submission" date="2020-09" db="EMBL/GenBank/DDBJ databases">
        <authorList>
            <person name="Sun Q."/>
            <person name="Zhou Y."/>
        </authorList>
    </citation>
    <scope>NUCLEOTIDE SEQUENCE</scope>
    <source>
        <strain evidence="1">CGMCC 1.12777</strain>
    </source>
</reference>